<evidence type="ECO:0000313" key="2">
    <source>
        <dbReference type="Proteomes" id="UP001732700"/>
    </source>
</evidence>
<organism evidence="1 2">
    <name type="scientific">Avena sativa</name>
    <name type="common">Oat</name>
    <dbReference type="NCBI Taxonomy" id="4498"/>
    <lineage>
        <taxon>Eukaryota</taxon>
        <taxon>Viridiplantae</taxon>
        <taxon>Streptophyta</taxon>
        <taxon>Embryophyta</taxon>
        <taxon>Tracheophyta</taxon>
        <taxon>Spermatophyta</taxon>
        <taxon>Magnoliopsida</taxon>
        <taxon>Liliopsida</taxon>
        <taxon>Poales</taxon>
        <taxon>Poaceae</taxon>
        <taxon>BOP clade</taxon>
        <taxon>Pooideae</taxon>
        <taxon>Poodae</taxon>
        <taxon>Poeae</taxon>
        <taxon>Poeae Chloroplast Group 1 (Aveneae type)</taxon>
        <taxon>Aveninae</taxon>
        <taxon>Avena</taxon>
    </lineage>
</organism>
<keyword evidence="2" id="KW-1185">Reference proteome</keyword>
<reference evidence="1" key="2">
    <citation type="submission" date="2025-09" db="UniProtKB">
        <authorList>
            <consortium name="EnsemblPlants"/>
        </authorList>
    </citation>
    <scope>IDENTIFICATION</scope>
</reference>
<dbReference type="EnsemblPlants" id="AVESA.00010b.r2.6AG1051380.1">
    <property type="protein sequence ID" value="AVESA.00010b.r2.6AG1051380.1.CDS"/>
    <property type="gene ID" value="AVESA.00010b.r2.6AG1051380"/>
</dbReference>
<proteinExistence type="predicted"/>
<protein>
    <submittedName>
        <fullName evidence="1">Uncharacterized protein</fullName>
    </submittedName>
</protein>
<reference evidence="1" key="1">
    <citation type="submission" date="2021-05" db="EMBL/GenBank/DDBJ databases">
        <authorList>
            <person name="Scholz U."/>
            <person name="Mascher M."/>
            <person name="Fiebig A."/>
        </authorList>
    </citation>
    <scope>NUCLEOTIDE SEQUENCE [LARGE SCALE GENOMIC DNA]</scope>
</reference>
<dbReference type="Proteomes" id="UP001732700">
    <property type="component" value="Chromosome 6A"/>
</dbReference>
<name>A0ACD5YZ11_AVESA</name>
<evidence type="ECO:0000313" key="1">
    <source>
        <dbReference type="EnsemblPlants" id="AVESA.00010b.r2.6AG1051380.1.CDS"/>
    </source>
</evidence>
<sequence>MDHDQEWELEALEGILSDPTAEPIKLSYGLLKLITCNFSNEIGRGGFGVVYRGDLPCGVVAVKRSIALNVTDKQFMDEIKCLKSANHKNVVRFLGYCADTQEEVMQFDGKLVMAGERNRLFCFEYVPNGNIRQYLEKEKSHGDDWPTRYKMIQGICQGLKSIHEKQINHLDLKPENIMLDAHMEAKITDFGLSRFLDQGQSRIITQQIRGTVRYIAPEVIVNYELSLKADMYALGIIILELLTGISKISPVDWVESFNLLDCPRAKMLGEIARNCVDAERDSRPTIHEVVHCMDELERMIPKSSTMNQQTCFNNNLIMQGLSLHNDFSSTPFHVDESSVRLRRSRYPVPQPRIPSPQQFDVYPRELEFVFKPDRKSMSCRMTLTNKSDWPAYCMVKQTNFIYFLPPMSSSHATLDVKAVEGNVEWEIVMLTNEPSMAKNIVAQHSVEEGMMLSEDAIKQLVKKTLCYLYRATLTSSVMRVECNKDLLEVHNLGKEEEEEEFRIDSMDVHPTEPWVLVITGDTVSIWNWQTNEKLSEHNSLAGLGRDGEKDDSSLAKFIAREQWVVIGKRDGSITVHTSPTIMDQVKEFKAHHDAISSLAVHPTRPFLLSFSYPISLKLWDWSCDWSCTTTFAVRSPLWQLKFNPNDTTTFATRGQQGSFQMWRIGRLNPITTTQSRDHRGDNLHFTYTGHRDFTAAIDNDRSISIWDLRKEKHRHTLRTGEHSGEYDYILAVCHPTRPILVTISRCGRIEVWDSITYRLKKAYEILPNDPEHVGFTGTRRLVIGYRKGISVLDIDLE</sequence>
<accession>A0ACD5YZ11</accession>